<dbReference type="Gramene" id="Solyc09g090105.1.1">
    <property type="protein sequence ID" value="Solyc09g090105.1.1"/>
    <property type="gene ID" value="Solyc09g090105.1"/>
</dbReference>
<reference evidence="2" key="1">
    <citation type="journal article" date="2012" name="Nature">
        <title>The tomato genome sequence provides insights into fleshy fruit evolution.</title>
        <authorList>
            <consortium name="Tomato Genome Consortium"/>
        </authorList>
    </citation>
    <scope>NUCLEOTIDE SEQUENCE [LARGE SCALE GENOMIC DNA]</scope>
    <source>
        <strain evidence="2">cv. Heinz 1706</strain>
    </source>
</reference>
<proteinExistence type="predicted"/>
<dbReference type="Proteomes" id="UP000004994">
    <property type="component" value="Chromosome 9"/>
</dbReference>
<keyword evidence="1" id="KW-0812">Transmembrane</keyword>
<keyword evidence="1" id="KW-1133">Transmembrane helix</keyword>
<accession>A0A3Q7I7G1</accession>
<sequence>MLGLLITGRLMIVSISCFLVMSSLILMMLPSRETSLYVILLREKYKEGTHTTIIVTKSTGKNLNYIKQNKL</sequence>
<evidence type="ECO:0000313" key="3">
    <source>
        <dbReference type="Proteomes" id="UP000004994"/>
    </source>
</evidence>
<name>A0A3Q7I7G1_SOLLC</name>
<dbReference type="EnsemblPlants" id="Solyc09g090105.1.1">
    <property type="protein sequence ID" value="Solyc09g090105.1.1"/>
    <property type="gene ID" value="Solyc09g090105.1"/>
</dbReference>
<keyword evidence="1" id="KW-0472">Membrane</keyword>
<dbReference type="AlphaFoldDB" id="A0A3Q7I7G1"/>
<evidence type="ECO:0000256" key="1">
    <source>
        <dbReference type="SAM" id="Phobius"/>
    </source>
</evidence>
<reference evidence="2" key="2">
    <citation type="submission" date="2019-01" db="UniProtKB">
        <authorList>
            <consortium name="EnsemblPlants"/>
        </authorList>
    </citation>
    <scope>IDENTIFICATION</scope>
    <source>
        <strain evidence="2">cv. Heinz 1706</strain>
    </source>
</reference>
<protein>
    <submittedName>
        <fullName evidence="2">Uncharacterized protein</fullName>
    </submittedName>
</protein>
<keyword evidence="3" id="KW-1185">Reference proteome</keyword>
<dbReference type="InParanoid" id="A0A3Q7I7G1"/>
<organism evidence="2">
    <name type="scientific">Solanum lycopersicum</name>
    <name type="common">Tomato</name>
    <name type="synonym">Lycopersicon esculentum</name>
    <dbReference type="NCBI Taxonomy" id="4081"/>
    <lineage>
        <taxon>Eukaryota</taxon>
        <taxon>Viridiplantae</taxon>
        <taxon>Streptophyta</taxon>
        <taxon>Embryophyta</taxon>
        <taxon>Tracheophyta</taxon>
        <taxon>Spermatophyta</taxon>
        <taxon>Magnoliopsida</taxon>
        <taxon>eudicotyledons</taxon>
        <taxon>Gunneridae</taxon>
        <taxon>Pentapetalae</taxon>
        <taxon>asterids</taxon>
        <taxon>lamiids</taxon>
        <taxon>Solanales</taxon>
        <taxon>Solanaceae</taxon>
        <taxon>Solanoideae</taxon>
        <taxon>Solaneae</taxon>
        <taxon>Solanum</taxon>
        <taxon>Solanum subgen. Lycopersicon</taxon>
    </lineage>
</organism>
<feature type="transmembrane region" description="Helical" evidence="1">
    <location>
        <begin position="6"/>
        <end position="29"/>
    </location>
</feature>
<evidence type="ECO:0000313" key="2">
    <source>
        <dbReference type="EnsemblPlants" id="Solyc09g090105.1.1"/>
    </source>
</evidence>